<accession>A0ABU8TEJ6</accession>
<keyword evidence="8" id="KW-0969">Cilium</keyword>
<comment type="caution">
    <text evidence="8">The sequence shown here is derived from an EMBL/GenBank/DDBJ whole genome shotgun (WGS) entry which is preliminary data.</text>
</comment>
<dbReference type="InterPro" id="IPR010809">
    <property type="entry name" value="FliD_C"/>
</dbReference>
<reference evidence="8 9" key="1">
    <citation type="submission" date="2024-02" db="EMBL/GenBank/DDBJ databases">
        <title>Roseibium algae sp. nov., isolated from marine alga (Grateloupia sp.), showing potential in myo-inositol conversion.</title>
        <authorList>
            <person name="Wang Y."/>
        </authorList>
    </citation>
    <scope>NUCLEOTIDE SEQUENCE [LARGE SCALE GENOMIC DNA]</scope>
    <source>
        <strain evidence="8 9">H3510</strain>
    </source>
</reference>
<evidence type="ECO:0000259" key="6">
    <source>
        <dbReference type="Pfam" id="PF02465"/>
    </source>
</evidence>
<sequence length="568" mass="60153">MATTTSATSTPAATTQTAATTTTNYNYSASTEDIDWNALVEVAVAAKQTRAVTIDRKIDANEASIAAYDEMQSLLQGVVDAASSIRGSDNSLIEKDGIFSQRAAYLTSVGNVNAEAAVVVTAEPDATITTYDLKILQLATAQKIASADVADNLTDLGFNGTFNIGLDTVEPVEVTIEEDMTLDEIAEAINIASEKSGVSATVVKVTESSYKLILSGNETGQNISMTAVSGDDIAEELGLTDSNGIFVNELQASQASIINLDGVEITRSTNQIDDLIDGVAFSIYQETGEANSVAVEISNDLGAIKQTVTDVVEAYNAYREWAITQQAVTAGGNASDEAVLFADSTLRSANTAIADALSTVIDKESMAFLGLSYDTSNMLVLDETELNDALLSDLDIVEDILTFKMDASSTDIAILNRPANMPEDLKLDITVDNDGNLASASVDGDSSLFTISDSRIQGAEGSIYEGITFVFTGNKSQSIDMTFSSGIAEKLYSAIDIYSNEEGGLLEGLMSSLTDTNDDLLEDSTEIKSRAESYRSTLAARYSRYQAAIAEAESTLSYLEALLNTGND</sequence>
<evidence type="ECO:0000256" key="4">
    <source>
        <dbReference type="ARBA" id="ARBA00023143"/>
    </source>
</evidence>
<organism evidence="8 9">
    <name type="scientific">Roseibium algae</name>
    <dbReference type="NCBI Taxonomy" id="3123038"/>
    <lineage>
        <taxon>Bacteria</taxon>
        <taxon>Pseudomonadati</taxon>
        <taxon>Pseudomonadota</taxon>
        <taxon>Alphaproteobacteria</taxon>
        <taxon>Hyphomicrobiales</taxon>
        <taxon>Stappiaceae</taxon>
        <taxon>Roseibium</taxon>
    </lineage>
</organism>
<keyword evidence="4 5" id="KW-0975">Bacterial flagellum</keyword>
<protein>
    <recommendedName>
        <fullName evidence="5">Flagellar hook-associated protein 2</fullName>
        <shortName evidence="5">HAP2</shortName>
    </recommendedName>
    <alternativeName>
        <fullName evidence="5">Flagellar cap protein</fullName>
    </alternativeName>
</protein>
<keyword evidence="8" id="KW-0282">Flagellum</keyword>
<dbReference type="RefSeq" id="WP_340272053.1">
    <property type="nucleotide sequence ID" value="NZ_JBAKIA010000001.1"/>
</dbReference>
<dbReference type="InterPro" id="IPR003481">
    <property type="entry name" value="FliD_N"/>
</dbReference>
<comment type="function">
    <text evidence="5">Required for morphogenesis and for the elongation of the flagellar filament by facilitating polymerization of the flagellin monomers at the tip of growing filament. Forms a capping structure, which prevents flagellin subunits (transported through the central channel of the flagellum) from leaking out without polymerization at the distal end.</text>
</comment>
<feature type="domain" description="Flagellar hook-associated protein 2 N-terminal" evidence="6">
    <location>
        <begin position="34"/>
        <end position="142"/>
    </location>
</feature>
<feature type="domain" description="Flagellar hook-associated protein 2 C-terminal" evidence="7">
    <location>
        <begin position="254"/>
        <end position="551"/>
    </location>
</feature>
<comment type="subunit">
    <text evidence="2 5">Homopentamer.</text>
</comment>
<dbReference type="Pfam" id="PF07196">
    <property type="entry name" value="Flagellin_IN"/>
    <property type="match status" value="1"/>
</dbReference>
<dbReference type="InterPro" id="IPR040026">
    <property type="entry name" value="FliD"/>
</dbReference>
<keyword evidence="3" id="KW-0175">Coiled coil</keyword>
<keyword evidence="9" id="KW-1185">Reference proteome</keyword>
<evidence type="ECO:0000259" key="7">
    <source>
        <dbReference type="Pfam" id="PF07195"/>
    </source>
</evidence>
<evidence type="ECO:0000256" key="3">
    <source>
        <dbReference type="ARBA" id="ARBA00023054"/>
    </source>
</evidence>
<evidence type="ECO:0000313" key="8">
    <source>
        <dbReference type="EMBL" id="MEJ8472584.1"/>
    </source>
</evidence>
<dbReference type="PANTHER" id="PTHR30288">
    <property type="entry name" value="FLAGELLAR CAP/ASSEMBLY PROTEIN FLID"/>
    <property type="match status" value="1"/>
</dbReference>
<dbReference type="Proteomes" id="UP001385499">
    <property type="component" value="Unassembled WGS sequence"/>
</dbReference>
<name>A0ABU8TEJ6_9HYPH</name>
<evidence type="ECO:0000256" key="1">
    <source>
        <dbReference type="ARBA" id="ARBA00009764"/>
    </source>
</evidence>
<keyword evidence="5" id="KW-0964">Secreted</keyword>
<dbReference type="Pfam" id="PF07195">
    <property type="entry name" value="FliD_C"/>
    <property type="match status" value="1"/>
</dbReference>
<dbReference type="Pfam" id="PF02465">
    <property type="entry name" value="FliD_N"/>
    <property type="match status" value="1"/>
</dbReference>
<dbReference type="PANTHER" id="PTHR30288:SF0">
    <property type="entry name" value="FLAGELLAR HOOK-ASSOCIATED PROTEIN 2"/>
    <property type="match status" value="1"/>
</dbReference>
<dbReference type="EMBL" id="JBAKIA010000001">
    <property type="protein sequence ID" value="MEJ8472584.1"/>
    <property type="molecule type" value="Genomic_DNA"/>
</dbReference>
<evidence type="ECO:0000256" key="5">
    <source>
        <dbReference type="RuleBase" id="RU362066"/>
    </source>
</evidence>
<comment type="subcellular location">
    <subcellularLocation>
        <location evidence="5">Secreted</location>
    </subcellularLocation>
    <subcellularLocation>
        <location evidence="5">Bacterial flagellum</location>
    </subcellularLocation>
</comment>
<keyword evidence="8" id="KW-0966">Cell projection</keyword>
<gene>
    <name evidence="8" type="primary">fliD</name>
    <name evidence="8" type="ORF">V6575_00665</name>
</gene>
<evidence type="ECO:0000313" key="9">
    <source>
        <dbReference type="Proteomes" id="UP001385499"/>
    </source>
</evidence>
<proteinExistence type="inferred from homology"/>
<evidence type="ECO:0000256" key="2">
    <source>
        <dbReference type="ARBA" id="ARBA00011255"/>
    </source>
</evidence>
<comment type="similarity">
    <text evidence="1 5">Belongs to the FliD family.</text>
</comment>
<dbReference type="InterPro" id="IPR010810">
    <property type="entry name" value="Flagellin_hook_IN_motif"/>
</dbReference>